<evidence type="ECO:0000256" key="5">
    <source>
        <dbReference type="ARBA" id="ARBA00023054"/>
    </source>
</evidence>
<dbReference type="Pfam" id="PF25610">
    <property type="entry name" value="HR1_TOCA"/>
    <property type="match status" value="1"/>
</dbReference>
<dbReference type="Gene3D" id="6.10.140.470">
    <property type="match status" value="1"/>
</dbReference>
<dbReference type="GO" id="GO:0005886">
    <property type="term" value="C:plasma membrane"/>
    <property type="evidence" value="ECO:0007669"/>
    <property type="project" value="TreeGrafter"/>
</dbReference>
<evidence type="ECO:0000256" key="8">
    <source>
        <dbReference type="PROSITE-ProRule" id="PRU01077"/>
    </source>
</evidence>
<protein>
    <submittedName>
        <fullName evidence="14">Nostrin isoform X1</fullName>
    </submittedName>
</protein>
<dbReference type="PANTHER" id="PTHR23065:SF7">
    <property type="entry name" value="NOSTRIN, ISOFORM H"/>
    <property type="match status" value="1"/>
</dbReference>
<reference evidence="14" key="1">
    <citation type="submission" date="2025-08" db="UniProtKB">
        <authorList>
            <consortium name="RefSeq"/>
        </authorList>
    </citation>
    <scope>IDENTIFICATION</scope>
</reference>
<sequence>MSDVLFVMDKILTKWDRKQEIVDLWHSLAYRAKSRPKSKSYALNVKNKIGPVKRKRDASLQAWKNSFGPSLQTMPCHNKWKPANTSITYRRSFSNDAIHLGAKDWNCSNYSGNCTKQNSRPLRRYQSSPIMVRPATPIRPSAFPPLKNFSCQTQMERSQSDKIDNIKESKTSQETPPVTSSNVPIFCLKSYLKNYTKLGVNGFEELRKIVKQGAEFAKDVANIMQERADLETTYAKGLSRLSTKIMKLSSNSSGSLCEGWKATSVEMECESDFHKHLSRALWEEISKPLKTWVETQQKTRRPIEAMVEKAVRQLADRRNDEYKTKKNAFSMSRDLEKFEEQLAEARDGKGKYTDRDITKLEKKCRQQYDVVQKCDKEYSEACQKAEAARQEWDLSILKGAAQMQVIEEDRINKMQELLKVFNSNISQQGPQLSQAYANLDKVVSQIDLKEDLKNVMKERGTGPPQPHQILFDCYAEDMNLAMNVNRRKQALKSYLFYIESAVEREKKGKEGVEKLLQVYKDRPNFADADAQDEAKNRLMQVTFTLNFLEASHLKINTALSVMNGQSKPNHRFVQYIETLKDKQGIPTSTLRLPLNIALEGGTSYIATSNSTGSVEHSPPVSPYDDFDQEEFSDDEFDNNYEYPGSVGSTGQCRVMYDYSANADDELDIKLGDIINVYTRQPDGWWQGELHGKVGIFPANYVEEI</sequence>
<dbReference type="Gene3D" id="2.30.30.40">
    <property type="entry name" value="SH3 Domains"/>
    <property type="match status" value="1"/>
</dbReference>
<evidence type="ECO:0000313" key="14">
    <source>
        <dbReference type="RefSeq" id="XP_036362385.1"/>
    </source>
</evidence>
<dbReference type="InterPro" id="IPR027267">
    <property type="entry name" value="AH/BAR_dom_sf"/>
</dbReference>
<dbReference type="SUPFAM" id="SSF50044">
    <property type="entry name" value="SH3-domain"/>
    <property type="match status" value="1"/>
</dbReference>
<keyword evidence="4" id="KW-0597">Phosphoprotein</keyword>
<dbReference type="InterPro" id="IPR001452">
    <property type="entry name" value="SH3_domain"/>
</dbReference>
<dbReference type="PROSITE" id="PS51741">
    <property type="entry name" value="F_BAR"/>
    <property type="match status" value="1"/>
</dbReference>
<evidence type="ECO:0000256" key="1">
    <source>
        <dbReference type="ARBA" id="ARBA00004245"/>
    </source>
</evidence>
<organism evidence="13 14">
    <name type="scientific">Octopus sinensis</name>
    <name type="common">East Asian common octopus</name>
    <dbReference type="NCBI Taxonomy" id="2607531"/>
    <lineage>
        <taxon>Eukaryota</taxon>
        <taxon>Metazoa</taxon>
        <taxon>Spiralia</taxon>
        <taxon>Lophotrochozoa</taxon>
        <taxon>Mollusca</taxon>
        <taxon>Cephalopoda</taxon>
        <taxon>Coleoidea</taxon>
        <taxon>Octopodiformes</taxon>
        <taxon>Octopoda</taxon>
        <taxon>Incirrata</taxon>
        <taxon>Octopodidae</taxon>
        <taxon>Octopus</taxon>
    </lineage>
</organism>
<evidence type="ECO:0000256" key="4">
    <source>
        <dbReference type="ARBA" id="ARBA00022553"/>
    </source>
</evidence>
<feature type="domain" description="F-BAR" evidence="12">
    <location>
        <begin position="184"/>
        <end position="451"/>
    </location>
</feature>
<dbReference type="RefSeq" id="XP_036362385.1">
    <property type="nucleotide sequence ID" value="XM_036506492.1"/>
</dbReference>
<keyword evidence="2 7" id="KW-0728">SH3 domain</keyword>
<feature type="region of interest" description="Disordered" evidence="10">
    <location>
        <begin position="157"/>
        <end position="177"/>
    </location>
</feature>
<feature type="coiled-coil region" evidence="9">
    <location>
        <begin position="335"/>
        <end position="391"/>
    </location>
</feature>
<dbReference type="InterPro" id="IPR001060">
    <property type="entry name" value="FCH_dom"/>
</dbReference>
<dbReference type="FunFam" id="2.30.30.40:FF:000072">
    <property type="entry name" value="Unconventional Myosin IB"/>
    <property type="match status" value="1"/>
</dbReference>
<dbReference type="GO" id="GO:0043226">
    <property type="term" value="C:organelle"/>
    <property type="evidence" value="ECO:0007669"/>
    <property type="project" value="UniProtKB-ARBA"/>
</dbReference>
<dbReference type="SMART" id="SM00055">
    <property type="entry name" value="FCH"/>
    <property type="match status" value="1"/>
</dbReference>
<name>A0A7E6F501_9MOLL</name>
<evidence type="ECO:0000256" key="2">
    <source>
        <dbReference type="ARBA" id="ARBA00022443"/>
    </source>
</evidence>
<keyword evidence="6" id="KW-0206">Cytoskeleton</keyword>
<feature type="domain" description="SH3" evidence="11">
    <location>
        <begin position="647"/>
        <end position="704"/>
    </location>
</feature>
<dbReference type="InterPro" id="IPR057870">
    <property type="entry name" value="HR1_TOCA"/>
</dbReference>
<dbReference type="PANTHER" id="PTHR23065">
    <property type="entry name" value="PROLINE-SERINE-THREONINE PHOSPHATASE INTERACTING PROTEIN 1"/>
    <property type="match status" value="1"/>
</dbReference>
<dbReference type="InterPro" id="IPR031160">
    <property type="entry name" value="F_BAR_dom"/>
</dbReference>
<evidence type="ECO:0000259" key="11">
    <source>
        <dbReference type="PROSITE" id="PS50002"/>
    </source>
</evidence>
<dbReference type="SUPFAM" id="SSF103657">
    <property type="entry name" value="BAR/IMD domain-like"/>
    <property type="match status" value="1"/>
</dbReference>
<keyword evidence="5 8" id="KW-0175">Coiled coil</keyword>
<proteinExistence type="predicted"/>
<accession>A0A7E6F501</accession>
<comment type="subcellular location">
    <subcellularLocation>
        <location evidence="1">Cytoplasm</location>
        <location evidence="1">Cytoskeleton</location>
    </subcellularLocation>
</comment>
<feature type="compositionally biased region" description="Basic and acidic residues" evidence="10">
    <location>
        <begin position="158"/>
        <end position="171"/>
    </location>
</feature>
<dbReference type="SMART" id="SM00326">
    <property type="entry name" value="SH3"/>
    <property type="match status" value="1"/>
</dbReference>
<evidence type="ECO:0000256" key="6">
    <source>
        <dbReference type="ARBA" id="ARBA00023212"/>
    </source>
</evidence>
<feature type="region of interest" description="Disordered" evidence="10">
    <location>
        <begin position="609"/>
        <end position="630"/>
    </location>
</feature>
<evidence type="ECO:0000313" key="13">
    <source>
        <dbReference type="Proteomes" id="UP000515154"/>
    </source>
</evidence>
<dbReference type="InterPro" id="IPR036028">
    <property type="entry name" value="SH3-like_dom_sf"/>
</dbReference>
<dbReference type="Proteomes" id="UP000515154">
    <property type="component" value="Linkage group LG10"/>
</dbReference>
<dbReference type="GO" id="GO:0005737">
    <property type="term" value="C:cytoplasm"/>
    <property type="evidence" value="ECO:0007669"/>
    <property type="project" value="TreeGrafter"/>
</dbReference>
<dbReference type="Pfam" id="PF00611">
    <property type="entry name" value="FCH"/>
    <property type="match status" value="1"/>
</dbReference>
<evidence type="ECO:0000256" key="10">
    <source>
        <dbReference type="SAM" id="MobiDB-lite"/>
    </source>
</evidence>
<dbReference type="Pfam" id="PF00018">
    <property type="entry name" value="SH3_1"/>
    <property type="match status" value="1"/>
</dbReference>
<dbReference type="Gene3D" id="1.20.1270.60">
    <property type="entry name" value="Arfaptin homology (AH) domain/BAR domain"/>
    <property type="match status" value="1"/>
</dbReference>
<evidence type="ECO:0000259" key="12">
    <source>
        <dbReference type="PROSITE" id="PS51741"/>
    </source>
</evidence>
<evidence type="ECO:0000256" key="9">
    <source>
        <dbReference type="SAM" id="Coils"/>
    </source>
</evidence>
<keyword evidence="13" id="KW-1185">Reference proteome</keyword>
<keyword evidence="3" id="KW-0963">Cytoplasm</keyword>
<evidence type="ECO:0000256" key="7">
    <source>
        <dbReference type="PROSITE-ProRule" id="PRU00192"/>
    </source>
</evidence>
<dbReference type="AlphaFoldDB" id="A0A7E6F501"/>
<gene>
    <name evidence="14" type="primary">LOC115216322</name>
</gene>
<dbReference type="PROSITE" id="PS50002">
    <property type="entry name" value="SH3"/>
    <property type="match status" value="1"/>
</dbReference>
<evidence type="ECO:0000256" key="3">
    <source>
        <dbReference type="ARBA" id="ARBA00022490"/>
    </source>
</evidence>
<dbReference type="PRINTS" id="PR00452">
    <property type="entry name" value="SH3DOMAIN"/>
</dbReference>